<feature type="region of interest" description="Disordered" evidence="1">
    <location>
        <begin position="204"/>
        <end position="264"/>
    </location>
</feature>
<evidence type="ECO:0000256" key="2">
    <source>
        <dbReference type="SAM" id="SignalP"/>
    </source>
</evidence>
<organism evidence="3 4">
    <name type="scientific">Agrocybe chaxingu</name>
    <dbReference type="NCBI Taxonomy" id="84603"/>
    <lineage>
        <taxon>Eukaryota</taxon>
        <taxon>Fungi</taxon>
        <taxon>Dikarya</taxon>
        <taxon>Basidiomycota</taxon>
        <taxon>Agaricomycotina</taxon>
        <taxon>Agaricomycetes</taxon>
        <taxon>Agaricomycetidae</taxon>
        <taxon>Agaricales</taxon>
        <taxon>Agaricineae</taxon>
        <taxon>Strophariaceae</taxon>
        <taxon>Agrocybe</taxon>
    </lineage>
</organism>
<proteinExistence type="predicted"/>
<keyword evidence="2" id="KW-0732">Signal</keyword>
<feature type="compositionally biased region" description="Low complexity" evidence="1">
    <location>
        <begin position="124"/>
        <end position="137"/>
    </location>
</feature>
<keyword evidence="4" id="KW-1185">Reference proteome</keyword>
<protein>
    <submittedName>
        <fullName evidence="3">Uncharacterized protein</fullName>
    </submittedName>
</protein>
<gene>
    <name evidence="3" type="ORF">NLJ89_g8096</name>
</gene>
<name>A0A9W8JY18_9AGAR</name>
<accession>A0A9W8JY18</accession>
<evidence type="ECO:0000256" key="1">
    <source>
        <dbReference type="SAM" id="MobiDB-lite"/>
    </source>
</evidence>
<reference evidence="3" key="1">
    <citation type="submission" date="2022-07" db="EMBL/GenBank/DDBJ databases">
        <title>Genome Sequence of Agrocybe chaxingu.</title>
        <authorList>
            <person name="Buettner E."/>
        </authorList>
    </citation>
    <scope>NUCLEOTIDE SEQUENCE</scope>
    <source>
        <strain evidence="3">MP-N11</strain>
    </source>
</reference>
<dbReference type="EMBL" id="JANKHO010001050">
    <property type="protein sequence ID" value="KAJ3504131.1"/>
    <property type="molecule type" value="Genomic_DNA"/>
</dbReference>
<feature type="compositionally biased region" description="Polar residues" evidence="1">
    <location>
        <begin position="102"/>
        <end position="111"/>
    </location>
</feature>
<dbReference type="OrthoDB" id="4525638at2759"/>
<feature type="compositionally biased region" description="Polar residues" evidence="1">
    <location>
        <begin position="218"/>
        <end position="227"/>
    </location>
</feature>
<feature type="compositionally biased region" description="Low complexity" evidence="1">
    <location>
        <begin position="356"/>
        <end position="369"/>
    </location>
</feature>
<feature type="compositionally biased region" description="Polar residues" evidence="1">
    <location>
        <begin position="82"/>
        <end position="95"/>
    </location>
</feature>
<dbReference type="Proteomes" id="UP001148786">
    <property type="component" value="Unassembled WGS sequence"/>
</dbReference>
<feature type="chain" id="PRO_5040718794" evidence="2">
    <location>
        <begin position="23"/>
        <end position="395"/>
    </location>
</feature>
<feature type="compositionally biased region" description="Polar residues" evidence="1">
    <location>
        <begin position="334"/>
        <end position="343"/>
    </location>
</feature>
<evidence type="ECO:0000313" key="3">
    <source>
        <dbReference type="EMBL" id="KAJ3504131.1"/>
    </source>
</evidence>
<evidence type="ECO:0000313" key="4">
    <source>
        <dbReference type="Proteomes" id="UP001148786"/>
    </source>
</evidence>
<feature type="compositionally biased region" description="Polar residues" evidence="1">
    <location>
        <begin position="314"/>
        <end position="327"/>
    </location>
</feature>
<feature type="region of interest" description="Disordered" evidence="1">
    <location>
        <begin position="67"/>
        <end position="175"/>
    </location>
</feature>
<comment type="caution">
    <text evidence="3">The sequence shown here is derived from an EMBL/GenBank/DDBJ whole genome shotgun (WGS) entry which is preliminary data.</text>
</comment>
<feature type="compositionally biased region" description="Low complexity" evidence="1">
    <location>
        <begin position="240"/>
        <end position="251"/>
    </location>
</feature>
<feature type="region of interest" description="Disordered" evidence="1">
    <location>
        <begin position="299"/>
        <end position="379"/>
    </location>
</feature>
<feature type="region of interest" description="Disordered" evidence="1">
    <location>
        <begin position="270"/>
        <end position="289"/>
    </location>
</feature>
<dbReference type="AlphaFoldDB" id="A0A9W8JY18"/>
<feature type="signal peptide" evidence="2">
    <location>
        <begin position="1"/>
        <end position="22"/>
    </location>
</feature>
<sequence length="395" mass="42098">MFTKTQIIAAAVVAASTLAVNAAPTYMNVVADVEARGFGNGGWIKPSAGKNNKAKTRQAHEVAAIEHHKQTSPNHPAVAPGNTATVHDSWHQSNGGPVHSTVKYSDSQGKHVTTLHIGKDGKRQQGSSSKSHQSGYSAPPGSPSRREELEVRGFGNGGWIKPSAGKNNKAKTRQAHEVAAIEHHKQTSPNHPAVAPGNTATVHDSWHQSNGGPVHSTVKYTDSQGKHVTTLHIGKDGKRQQGSSSTSHQSGYWAPPGSPSRREELEVRGFGNGGWIKPSAGKNNKAKTRQAHEIAAIEHHKQTSPNHPAVAPGNTATVHDSWHQSNGGPVHSTVKYSDSQGKHVTTLHIGKDGKRQQGSSSKSHQSGYSAPPGSPSRREIEDILARAMELYDELD</sequence>